<keyword evidence="5" id="KW-1185">Reference proteome</keyword>
<gene>
    <name evidence="3" type="ORF">ACDH53_13350</name>
    <name evidence="2" type="ORF">ALO43_00992</name>
</gene>
<dbReference type="Proteomes" id="UP000050523">
    <property type="component" value="Unassembled WGS sequence"/>
</dbReference>
<organism evidence="2 4">
    <name type="scientific">Pseudomonas tremae</name>
    <dbReference type="NCBI Taxonomy" id="200454"/>
    <lineage>
        <taxon>Bacteria</taxon>
        <taxon>Pseudomonadati</taxon>
        <taxon>Pseudomonadota</taxon>
        <taxon>Gammaproteobacteria</taxon>
        <taxon>Pseudomonadales</taxon>
        <taxon>Pseudomonadaceae</taxon>
        <taxon>Pseudomonas</taxon>
    </lineage>
</organism>
<keyword evidence="1" id="KW-0472">Membrane</keyword>
<accession>A0AA40P7C5</accession>
<keyword evidence="1" id="KW-1133">Transmembrane helix</keyword>
<dbReference type="EMBL" id="LJRO01000079">
    <property type="protein sequence ID" value="KPZ05842.1"/>
    <property type="molecule type" value="Genomic_DNA"/>
</dbReference>
<dbReference type="RefSeq" id="WP_005890687.1">
    <property type="nucleotide sequence ID" value="NZ_AVEE02000044.1"/>
</dbReference>
<comment type="caution">
    <text evidence="2">The sequence shown here is derived from an EMBL/GenBank/DDBJ whole genome shotgun (WGS) entry which is preliminary data.</text>
</comment>
<reference evidence="3 5" key="2">
    <citation type="submission" date="2024-06" db="EMBL/GenBank/DDBJ databases">
        <title>Genome sequences for Pseudomonas syringae strains with characterized LPS.</title>
        <authorList>
            <person name="Baltrus D.A."/>
            <person name="Krings L."/>
        </authorList>
    </citation>
    <scope>NUCLEOTIDE SEQUENCE [LARGE SCALE GENOMIC DNA]</scope>
    <source>
        <strain evidence="3 5">NCPPB2708</strain>
    </source>
</reference>
<evidence type="ECO:0000313" key="4">
    <source>
        <dbReference type="Proteomes" id="UP000050523"/>
    </source>
</evidence>
<evidence type="ECO:0000313" key="2">
    <source>
        <dbReference type="EMBL" id="KPZ05842.1"/>
    </source>
</evidence>
<keyword evidence="1" id="KW-0812">Transmembrane</keyword>
<feature type="transmembrane region" description="Helical" evidence="1">
    <location>
        <begin position="130"/>
        <end position="150"/>
    </location>
</feature>
<protein>
    <submittedName>
        <fullName evidence="3">DUF2269 family protein</fullName>
    </submittedName>
</protein>
<dbReference type="AlphaFoldDB" id="A0AA40P7C5"/>
<evidence type="ECO:0000313" key="5">
    <source>
        <dbReference type="Proteomes" id="UP001569512"/>
    </source>
</evidence>
<sequence length="161" mass="18085">MLYIGLKYLHVIAAIFLFGFGMGSYLYLIAASRSGNPVVIAHVARTVVRFDAWITTPAGFVQIITGYAMARLAGMSLLTDWIITSLIIFVCVGMLWLPVLILQHRLQRMAEDAVKAGALINDQFQALYRLWFWLGIAGFSGMFVIVLMMVSKMTFMRLLQI</sequence>
<feature type="transmembrane region" description="Helical" evidence="1">
    <location>
        <begin position="12"/>
        <end position="30"/>
    </location>
</feature>
<dbReference type="Proteomes" id="UP001569512">
    <property type="component" value="Unassembled WGS sequence"/>
</dbReference>
<proteinExistence type="predicted"/>
<dbReference type="GeneID" id="72393822"/>
<name>A0AA40P7C5_9PSED</name>
<feature type="transmembrane region" description="Helical" evidence="1">
    <location>
        <begin position="50"/>
        <end position="69"/>
    </location>
</feature>
<dbReference type="Pfam" id="PF10027">
    <property type="entry name" value="DUF2269"/>
    <property type="match status" value="1"/>
</dbReference>
<reference evidence="2 4" key="1">
    <citation type="submission" date="2015-09" db="EMBL/GenBank/DDBJ databases">
        <title>Genome announcement of multiple Pseudomonas syringae strains.</title>
        <authorList>
            <person name="Thakur S."/>
            <person name="Wang P.W."/>
            <person name="Gong Y."/>
            <person name="Weir B.S."/>
            <person name="Guttman D.S."/>
        </authorList>
    </citation>
    <scope>NUCLEOTIDE SEQUENCE [LARGE SCALE GENOMIC DNA]</scope>
    <source>
        <strain evidence="2 4">ICMP9151</strain>
    </source>
</reference>
<evidence type="ECO:0000313" key="3">
    <source>
        <dbReference type="EMBL" id="MFA0938406.1"/>
    </source>
</evidence>
<dbReference type="EMBL" id="JBGMSU010000004">
    <property type="protein sequence ID" value="MFA0938406.1"/>
    <property type="molecule type" value="Genomic_DNA"/>
</dbReference>
<feature type="transmembrane region" description="Helical" evidence="1">
    <location>
        <begin position="81"/>
        <end position="102"/>
    </location>
</feature>
<evidence type="ECO:0000256" key="1">
    <source>
        <dbReference type="SAM" id="Phobius"/>
    </source>
</evidence>
<dbReference type="InterPro" id="IPR018729">
    <property type="entry name" value="DUF2269_transmembrane"/>
</dbReference>